<feature type="domain" description="FAD/NAD(P)-binding" evidence="6">
    <location>
        <begin position="6"/>
        <end position="328"/>
    </location>
</feature>
<dbReference type="PRINTS" id="PR00368">
    <property type="entry name" value="FADPNR"/>
</dbReference>
<comment type="cofactor">
    <cofactor evidence="1">
        <name>FAD</name>
        <dbReference type="ChEBI" id="CHEBI:57692"/>
    </cofactor>
</comment>
<dbReference type="Gene3D" id="3.50.50.100">
    <property type="match status" value="1"/>
</dbReference>
<evidence type="ECO:0000256" key="1">
    <source>
        <dbReference type="ARBA" id="ARBA00001974"/>
    </source>
</evidence>
<accession>A0ABW9H1U1</accession>
<evidence type="ECO:0000313" key="8">
    <source>
        <dbReference type="Proteomes" id="UP001631949"/>
    </source>
</evidence>
<dbReference type="InterPro" id="IPR051169">
    <property type="entry name" value="NADH-Q_oxidoreductase"/>
</dbReference>
<dbReference type="EMBL" id="JBJUVG010000012">
    <property type="protein sequence ID" value="MFM9414273.1"/>
    <property type="molecule type" value="Genomic_DNA"/>
</dbReference>
<dbReference type="PANTHER" id="PTHR42913:SF3">
    <property type="entry name" value="64 KDA MITOCHONDRIAL NADH DEHYDROGENASE (EUROFUNG)"/>
    <property type="match status" value="1"/>
</dbReference>
<dbReference type="Pfam" id="PF07992">
    <property type="entry name" value="Pyr_redox_2"/>
    <property type="match status" value="1"/>
</dbReference>
<keyword evidence="5 7" id="KW-0560">Oxidoreductase</keyword>
<evidence type="ECO:0000256" key="4">
    <source>
        <dbReference type="ARBA" id="ARBA00022827"/>
    </source>
</evidence>
<dbReference type="InterPro" id="IPR023753">
    <property type="entry name" value="FAD/NAD-binding_dom"/>
</dbReference>
<comment type="similarity">
    <text evidence="2">Belongs to the NADH dehydrogenase family.</text>
</comment>
<proteinExistence type="inferred from homology"/>
<gene>
    <name evidence="7" type="ORF">ACKQTC_07815</name>
</gene>
<protein>
    <submittedName>
        <fullName evidence="7">NAD(P)/FAD-dependent oxidoreductase</fullName>
        <ecNumber evidence="7">1.6.5.-</ecNumber>
    </submittedName>
</protein>
<dbReference type="GO" id="GO:0016491">
    <property type="term" value="F:oxidoreductase activity"/>
    <property type="evidence" value="ECO:0007669"/>
    <property type="project" value="UniProtKB-KW"/>
</dbReference>
<name>A0ABW9H1U1_9FIRM</name>
<dbReference type="RefSeq" id="WP_408977886.1">
    <property type="nucleotide sequence ID" value="NZ_JBJUVG010000012.1"/>
</dbReference>
<evidence type="ECO:0000256" key="3">
    <source>
        <dbReference type="ARBA" id="ARBA00022630"/>
    </source>
</evidence>
<keyword evidence="8" id="KW-1185">Reference proteome</keyword>
<sequence>MRNRPQIVILGAGYAGLCTAHRLQKKVKPGNAMITLVDRRSYHVNNISLHEVALGNALAQDVSYDLVPVVREPHARVLQAEVISIDIENQVVHTSAEDLAYDYLVIALGFVTETFGIKGMDEHAFHIENFIQSEAISRHIEDRFREYAFTDSLQRDPLDLSILVGGSGFTGVELLGEMVDRIPLLCKKYGISQSLVSLRCVSADKKFLPMFTDKQAQYIMDYLSDGGVEFYMDAMINEATPNSFKFKDKNGEHEFKANTLIWTGGVSGSPIMKETFGDAVRRGRLVVNQDLTVPGHENIFVIGDVAAFISKGSDRPEGTTAQIATQMGTATADNIARTLAHRPRHDFVFKNSGTVCSLGARHGLASVYGFTITGFLSMRLKKFVETLTDYKISGLYNAIKNTRLFKLINF</sequence>
<keyword evidence="3" id="KW-0285">Flavoprotein</keyword>
<dbReference type="SUPFAM" id="SSF51905">
    <property type="entry name" value="FAD/NAD(P)-binding domain"/>
    <property type="match status" value="2"/>
</dbReference>
<dbReference type="InterPro" id="IPR036188">
    <property type="entry name" value="FAD/NAD-bd_sf"/>
</dbReference>
<comment type="caution">
    <text evidence="7">The sequence shown here is derived from an EMBL/GenBank/DDBJ whole genome shotgun (WGS) entry which is preliminary data.</text>
</comment>
<evidence type="ECO:0000259" key="6">
    <source>
        <dbReference type="Pfam" id="PF07992"/>
    </source>
</evidence>
<dbReference type="Proteomes" id="UP001631949">
    <property type="component" value="Unassembled WGS sequence"/>
</dbReference>
<reference evidence="7 8" key="1">
    <citation type="journal article" date="2016" name="Int. J. Syst. Evol. Microbiol.">
        <title>Peptococcus simiae sp. nov., isolated from rhesus macaque faeces and emended description of the genus Peptococcus.</title>
        <authorList>
            <person name="Shkoporov A.N."/>
            <person name="Efimov B.A."/>
            <person name="Kondova I."/>
            <person name="Ouwerling B."/>
            <person name="Chaplin A.V."/>
            <person name="Shcherbakova V.A."/>
            <person name="Langermans J.A.M."/>
        </authorList>
    </citation>
    <scope>NUCLEOTIDE SEQUENCE [LARGE SCALE GENOMIC DNA]</scope>
    <source>
        <strain evidence="7 8">M108</strain>
    </source>
</reference>
<evidence type="ECO:0000256" key="5">
    <source>
        <dbReference type="ARBA" id="ARBA00023002"/>
    </source>
</evidence>
<evidence type="ECO:0000256" key="2">
    <source>
        <dbReference type="ARBA" id="ARBA00005272"/>
    </source>
</evidence>
<keyword evidence="4" id="KW-0274">FAD</keyword>
<dbReference type="EC" id="1.6.5.-" evidence="7"/>
<organism evidence="7 8">
    <name type="scientific">Peptococcus simiae</name>
    <dbReference type="NCBI Taxonomy" id="1643805"/>
    <lineage>
        <taxon>Bacteria</taxon>
        <taxon>Bacillati</taxon>
        <taxon>Bacillota</taxon>
        <taxon>Clostridia</taxon>
        <taxon>Eubacteriales</taxon>
        <taxon>Peptococcaceae</taxon>
        <taxon>Peptococcus</taxon>
    </lineage>
</organism>
<dbReference type="PANTHER" id="PTHR42913">
    <property type="entry name" value="APOPTOSIS-INDUCING FACTOR 1"/>
    <property type="match status" value="1"/>
</dbReference>
<evidence type="ECO:0000313" key="7">
    <source>
        <dbReference type="EMBL" id="MFM9414273.1"/>
    </source>
</evidence>